<reference evidence="1" key="2">
    <citation type="journal article" date="2021" name="Mar. Drugs">
        <title>Genome Reduction and Secondary Metabolism of the Marine Sponge-Associated Cyanobacterium Leptothoe.</title>
        <authorList>
            <person name="Konstantinou D."/>
            <person name="Popin R.V."/>
            <person name="Fewer D.P."/>
            <person name="Sivonen K."/>
            <person name="Gkelis S."/>
        </authorList>
    </citation>
    <scope>NUCLEOTIDE SEQUENCE</scope>
    <source>
        <strain evidence="1">TAU-MAC 1115</strain>
    </source>
</reference>
<dbReference type="Gene3D" id="2.160.20.80">
    <property type="entry name" value="E3 ubiquitin-protein ligase SopA"/>
    <property type="match status" value="1"/>
</dbReference>
<dbReference type="EMBL" id="JADOES010000002">
    <property type="protein sequence ID" value="MBT9314029.1"/>
    <property type="molecule type" value="Genomic_DNA"/>
</dbReference>
<dbReference type="PANTHER" id="PTHR14136:SF17">
    <property type="entry name" value="BTB_POZ DOMAIN-CONTAINING PROTEIN KCTD9"/>
    <property type="match status" value="1"/>
</dbReference>
<dbReference type="AlphaFoldDB" id="A0A947DCL1"/>
<dbReference type="Proteomes" id="UP000717364">
    <property type="component" value="Unassembled WGS sequence"/>
</dbReference>
<dbReference type="PANTHER" id="PTHR14136">
    <property type="entry name" value="BTB_POZ DOMAIN-CONTAINING PROTEIN KCTD9"/>
    <property type="match status" value="1"/>
</dbReference>
<gene>
    <name evidence="1" type="ORF">IXB50_01145</name>
</gene>
<keyword evidence="2" id="KW-1185">Reference proteome</keyword>
<dbReference type="SUPFAM" id="SSF141571">
    <property type="entry name" value="Pentapeptide repeat-like"/>
    <property type="match status" value="1"/>
</dbReference>
<evidence type="ECO:0000313" key="2">
    <source>
        <dbReference type="Proteomes" id="UP000717364"/>
    </source>
</evidence>
<dbReference type="InterPro" id="IPR001646">
    <property type="entry name" value="5peptide_repeat"/>
</dbReference>
<name>A0A947DCL1_9CYAN</name>
<accession>A0A947DCL1</accession>
<evidence type="ECO:0000313" key="1">
    <source>
        <dbReference type="EMBL" id="MBT9314029.1"/>
    </source>
</evidence>
<dbReference type="InterPro" id="IPR051082">
    <property type="entry name" value="Pentapeptide-BTB/POZ_domain"/>
</dbReference>
<protein>
    <submittedName>
        <fullName evidence="1">Pentapeptide repeat-containing protein</fullName>
    </submittedName>
</protein>
<sequence length="202" mass="22483">MSRLLCKVWPELGNLPFSPYVLIFDGWDEISTGSTQGFKDAIDQVLNEIRSQFIDQRRGKPAMRVILTGRPSVDVTSGEDGAYFANFCARINAAGGRPEGSFPNKILAKSSFFQAVNLRESDLRGADLRESDLYGADLRGVDLRESDLCGADLSESDLREVKGLVLRQAKLARNWNEARYDEAFSQELQLAQNSETTSSDHK</sequence>
<dbReference type="Pfam" id="PF00805">
    <property type="entry name" value="Pentapeptide"/>
    <property type="match status" value="1"/>
</dbReference>
<dbReference type="RefSeq" id="WP_246564029.1">
    <property type="nucleotide sequence ID" value="NZ_JADOES010000002.1"/>
</dbReference>
<proteinExistence type="predicted"/>
<reference evidence="1" key="1">
    <citation type="submission" date="2020-11" db="EMBL/GenBank/DDBJ databases">
        <authorList>
            <person name="Konstantinou D."/>
            <person name="Gkelis S."/>
            <person name="Popin R."/>
            <person name="Fewer D."/>
            <person name="Sivonen K."/>
        </authorList>
    </citation>
    <scope>NUCLEOTIDE SEQUENCE</scope>
    <source>
        <strain evidence="1">TAU-MAC 1115</strain>
    </source>
</reference>
<comment type="caution">
    <text evidence="1">The sequence shown here is derived from an EMBL/GenBank/DDBJ whole genome shotgun (WGS) entry which is preliminary data.</text>
</comment>
<organism evidence="1 2">
    <name type="scientific">Leptothoe spongobia TAU-MAC 1115</name>
    <dbReference type="NCBI Taxonomy" id="1967444"/>
    <lineage>
        <taxon>Bacteria</taxon>
        <taxon>Bacillati</taxon>
        <taxon>Cyanobacteriota</taxon>
        <taxon>Cyanophyceae</taxon>
        <taxon>Nodosilineales</taxon>
        <taxon>Cymatolegaceae</taxon>
        <taxon>Leptothoe</taxon>
        <taxon>Leptothoe spongobia</taxon>
    </lineage>
</organism>